<dbReference type="SMART" id="SM00248">
    <property type="entry name" value="ANK"/>
    <property type="match status" value="16"/>
</dbReference>
<organism evidence="15 16">
    <name type="scientific">Paragonimus westermani</name>
    <dbReference type="NCBI Taxonomy" id="34504"/>
    <lineage>
        <taxon>Eukaryota</taxon>
        <taxon>Metazoa</taxon>
        <taxon>Spiralia</taxon>
        <taxon>Lophotrochozoa</taxon>
        <taxon>Platyhelminthes</taxon>
        <taxon>Trematoda</taxon>
        <taxon>Digenea</taxon>
        <taxon>Plagiorchiida</taxon>
        <taxon>Troglotremata</taxon>
        <taxon>Troglotrematidae</taxon>
        <taxon>Paragonimus</taxon>
    </lineage>
</organism>
<evidence type="ECO:0000259" key="14">
    <source>
        <dbReference type="Pfam" id="PF00520"/>
    </source>
</evidence>
<dbReference type="GO" id="GO:0005216">
    <property type="term" value="F:monoatomic ion channel activity"/>
    <property type="evidence" value="ECO:0007669"/>
    <property type="project" value="InterPro"/>
</dbReference>
<evidence type="ECO:0000256" key="11">
    <source>
        <dbReference type="ARBA" id="ARBA00023303"/>
    </source>
</evidence>
<dbReference type="PANTHER" id="PTHR47143:SF1">
    <property type="entry name" value="ION_TRANS DOMAIN-CONTAINING PROTEIN"/>
    <property type="match status" value="1"/>
</dbReference>
<dbReference type="AlphaFoldDB" id="A0A8T0DL85"/>
<feature type="repeat" description="ANK" evidence="12">
    <location>
        <begin position="75"/>
        <end position="108"/>
    </location>
</feature>
<evidence type="ECO:0000256" key="5">
    <source>
        <dbReference type="ARBA" id="ARBA00022737"/>
    </source>
</evidence>
<feature type="transmembrane region" description="Helical" evidence="13">
    <location>
        <begin position="1047"/>
        <end position="1075"/>
    </location>
</feature>
<feature type="transmembrane region" description="Helical" evidence="13">
    <location>
        <begin position="903"/>
        <end position="924"/>
    </location>
</feature>
<feature type="repeat" description="ANK" evidence="12">
    <location>
        <begin position="186"/>
        <end position="218"/>
    </location>
</feature>
<feature type="repeat" description="ANK" evidence="12">
    <location>
        <begin position="295"/>
        <end position="328"/>
    </location>
</feature>
<dbReference type="EMBL" id="JTDF01002560">
    <property type="protein sequence ID" value="KAF8568679.1"/>
    <property type="molecule type" value="Genomic_DNA"/>
</dbReference>
<dbReference type="PROSITE" id="PS50088">
    <property type="entry name" value="ANK_REPEAT"/>
    <property type="match status" value="10"/>
</dbReference>
<keyword evidence="6 13" id="KW-1133">Transmembrane helix</keyword>
<evidence type="ECO:0000256" key="2">
    <source>
        <dbReference type="ARBA" id="ARBA00022448"/>
    </source>
</evidence>
<feature type="repeat" description="ANK" evidence="12">
    <location>
        <begin position="464"/>
        <end position="486"/>
    </location>
</feature>
<keyword evidence="8" id="KW-0406">Ion transport</keyword>
<name>A0A8T0DL85_9TREM</name>
<evidence type="ECO:0000256" key="9">
    <source>
        <dbReference type="ARBA" id="ARBA00023136"/>
    </source>
</evidence>
<keyword evidence="7 12" id="KW-0040">ANK repeat</keyword>
<dbReference type="SUPFAM" id="SSF48403">
    <property type="entry name" value="Ankyrin repeat"/>
    <property type="match status" value="2"/>
</dbReference>
<keyword evidence="4 13" id="KW-0812">Transmembrane</keyword>
<evidence type="ECO:0000256" key="13">
    <source>
        <dbReference type="SAM" id="Phobius"/>
    </source>
</evidence>
<accession>A0A8T0DL85</accession>
<evidence type="ECO:0000256" key="3">
    <source>
        <dbReference type="ARBA" id="ARBA00022606"/>
    </source>
</evidence>
<dbReference type="InterPro" id="IPR036770">
    <property type="entry name" value="Ankyrin_rpt-contain_sf"/>
</dbReference>
<feature type="repeat" description="ANK" evidence="12">
    <location>
        <begin position="599"/>
        <end position="631"/>
    </location>
</feature>
<feature type="transmembrane region" description="Helical" evidence="13">
    <location>
        <begin position="979"/>
        <end position="1001"/>
    </location>
</feature>
<dbReference type="InterPro" id="IPR005821">
    <property type="entry name" value="Ion_trans_dom"/>
</dbReference>
<evidence type="ECO:0000256" key="8">
    <source>
        <dbReference type="ARBA" id="ARBA00023065"/>
    </source>
</evidence>
<feature type="repeat" description="ANK" evidence="12">
    <location>
        <begin position="531"/>
        <end position="551"/>
    </location>
</feature>
<evidence type="ECO:0000256" key="1">
    <source>
        <dbReference type="ARBA" id="ARBA00004141"/>
    </source>
</evidence>
<dbReference type="Pfam" id="PF13857">
    <property type="entry name" value="Ank_5"/>
    <property type="match status" value="1"/>
</dbReference>
<evidence type="ECO:0000313" key="16">
    <source>
        <dbReference type="Proteomes" id="UP000699462"/>
    </source>
</evidence>
<reference evidence="15 16" key="1">
    <citation type="submission" date="2019-07" db="EMBL/GenBank/DDBJ databases">
        <title>Annotation for the trematode Paragonimus westermani.</title>
        <authorList>
            <person name="Choi Y.-J."/>
        </authorList>
    </citation>
    <scope>NUCLEOTIDE SEQUENCE [LARGE SCALE GENOMIC DNA]</scope>
    <source>
        <strain evidence="15">180907_Pwestermani</strain>
    </source>
</reference>
<dbReference type="InterPro" id="IPR052076">
    <property type="entry name" value="TRP_cation_channel"/>
</dbReference>
<keyword evidence="16" id="KW-1185">Reference proteome</keyword>
<dbReference type="PROSITE" id="PS50297">
    <property type="entry name" value="ANK_REP_REGION"/>
    <property type="match status" value="9"/>
</dbReference>
<dbReference type="Pfam" id="PF00520">
    <property type="entry name" value="Ion_trans"/>
    <property type="match status" value="1"/>
</dbReference>
<feature type="domain" description="Ion transport" evidence="14">
    <location>
        <begin position="824"/>
        <end position="1084"/>
    </location>
</feature>
<evidence type="ECO:0000313" key="15">
    <source>
        <dbReference type="EMBL" id="KAF8568679.1"/>
    </source>
</evidence>
<feature type="transmembrane region" description="Helical" evidence="13">
    <location>
        <begin position="822"/>
        <end position="841"/>
    </location>
</feature>
<feature type="transmembrane region" description="Helical" evidence="13">
    <location>
        <begin position="939"/>
        <end position="958"/>
    </location>
</feature>
<comment type="caution">
    <text evidence="15">The sequence shown here is derived from an EMBL/GenBank/DDBJ whole genome shotgun (WGS) entry which is preliminary data.</text>
</comment>
<keyword evidence="10" id="KW-0325">Glycoprotein</keyword>
<feature type="repeat" description="ANK" evidence="12">
    <location>
        <begin position="395"/>
        <end position="427"/>
    </location>
</feature>
<keyword evidence="3" id="KW-0716">Sensory transduction</keyword>
<dbReference type="PANTHER" id="PTHR47143">
    <property type="entry name" value="TRANSIENT RECEPTOR POTENTIAL CATION CHANNEL PROTEIN PAINLESS"/>
    <property type="match status" value="1"/>
</dbReference>
<dbReference type="OrthoDB" id="1661883at2759"/>
<gene>
    <name evidence="15" type="ORF">P879_05067</name>
</gene>
<feature type="repeat" description="ANK" evidence="12">
    <location>
        <begin position="329"/>
        <end position="361"/>
    </location>
</feature>
<proteinExistence type="predicted"/>
<feature type="repeat" description="ANK" evidence="12">
    <location>
        <begin position="362"/>
        <end position="394"/>
    </location>
</feature>
<dbReference type="Pfam" id="PF12796">
    <property type="entry name" value="Ank_2"/>
    <property type="match status" value="5"/>
</dbReference>
<dbReference type="PRINTS" id="PR01415">
    <property type="entry name" value="ANKYRIN"/>
</dbReference>
<dbReference type="InterPro" id="IPR002110">
    <property type="entry name" value="Ankyrin_rpt"/>
</dbReference>
<evidence type="ECO:0000256" key="6">
    <source>
        <dbReference type="ARBA" id="ARBA00022989"/>
    </source>
</evidence>
<dbReference type="Gene3D" id="1.25.40.20">
    <property type="entry name" value="Ankyrin repeat-containing domain"/>
    <property type="match status" value="3"/>
</dbReference>
<evidence type="ECO:0000256" key="4">
    <source>
        <dbReference type="ARBA" id="ARBA00022692"/>
    </source>
</evidence>
<comment type="subcellular location">
    <subcellularLocation>
        <location evidence="1">Membrane</location>
        <topology evidence="1">Multi-pass membrane protein</topology>
    </subcellularLocation>
</comment>
<keyword evidence="5" id="KW-0677">Repeat</keyword>
<feature type="repeat" description="ANK" evidence="12">
    <location>
        <begin position="219"/>
        <end position="251"/>
    </location>
</feature>
<evidence type="ECO:0000256" key="10">
    <source>
        <dbReference type="ARBA" id="ARBA00023180"/>
    </source>
</evidence>
<keyword evidence="11" id="KW-0407">Ion channel</keyword>
<sequence length="1228" mass="139578">MDSHEFLLRSFSQMNTEEQMEKEKMRLTLLRVNCFSHLPVNSNQLIRKKDPSAFDFILLSSFLKFKEVINLTDENSWTLLHHAVRAGDIGVVRTLVVTLGASVNVYDSEGLSPLHVAAKCSLQTDYNQGANFQQSSSLTSAKINFGDHKSTLEKAHSPQESPHNAPHELIEFLVKKGAKVDEPDFSGMTPLHYTASRNKVNAARQLLLAGATLEFRDFEGMTPLLISVKKNKLDMVKLFLEANANYLAIDARGNNVFHHSCAHKGIEILQVIIQLLREKGDPATLLGLLNAKNHEGETPLHRAATVGATNIVKNILEIEGSDPLAKNNRGETCLHLVARGNHVELVSLLLAQNVDINATDDNGESALFVAVRGHKQKMVEELLSRGSDVDLLSAQYVTPLMVACQFGYLDLVELFIEKGADVRLEDENYKTALTWAIENVHVDVVMRLLQMDDAYYIVRRPDITNNTALHQAAENGDVTLLRTLLKAPNICVTKNHRLREPMHLAAMNGNIKAVELLLEFEEESIWRMDEDGNTPLHLAALEGFPDLVQLLSQRFPAVGYAKNDMGRSPLLCAASRNRVGCVKVLLERREPDINGVDKSELTALFLACQRGHTELVRLLLNNGADPTLRASPRHEHYPGWNPLNIAIVGKHLDCVNALIESPFLYKMLKNRIIRSDGSVVTPLMQMIRILPEAATLVMDKCIDRSKVPTYHPNYCITFNFEFLDETEETEGESEQVNRNGTKCCPRKQATSDKKIHSLMDQDVSVPLLNAYHLEERRQMRKNKHLVHPLHHMLDCGAEDLLQHDLVTAMLVQRWLKLFGPHVVNIFCYLLLLVLFTTFMLATSPPHILLEEQNASVNILCEKLKKHDLKTYTLLIVISKYGLMLLASLNLLKEFAQFWKYRLAYFNMENFIELTIYISAVLTTIDTSNCMRVTGLREHWQWQIGTIGLTLAWVNLLLYSQNSGRIGIYVGMYNQIMGNLTRLMLVFSPFIIAFVLAFHLLLANQYAYMSIESALTKVIVMISGELDFVQALFSRYQPNAGSDVHVRYVILTYVLFIVFIIVMAIALTNMLIGLAVGDVKEIQSQAIISKLRITIQTLFEAEDLLKTLRIRRDIPKMYTFFPNSKKGLMDKAFNWLYTPRTETEQIQTLFEAEDLLKTLRIRRDIPKMYTFFPNSKKGLMDKAFNWLYTPRTETEQFSVGMKKSRTIQNRLMELNQRMSRLQRRYNKIC</sequence>
<protein>
    <recommendedName>
        <fullName evidence="14">Ion transport domain-containing protein</fullName>
    </recommendedName>
</protein>
<keyword evidence="9 13" id="KW-0472">Membrane</keyword>
<evidence type="ECO:0000256" key="12">
    <source>
        <dbReference type="PROSITE-ProRule" id="PRU00023"/>
    </source>
</evidence>
<dbReference type="GO" id="GO:1902495">
    <property type="term" value="C:transmembrane transporter complex"/>
    <property type="evidence" value="ECO:0007669"/>
    <property type="project" value="TreeGrafter"/>
</dbReference>
<dbReference type="Proteomes" id="UP000699462">
    <property type="component" value="Unassembled WGS sequence"/>
</dbReference>
<keyword evidence="2" id="KW-0813">Transport</keyword>
<evidence type="ECO:0000256" key="7">
    <source>
        <dbReference type="ARBA" id="ARBA00023043"/>
    </source>
</evidence>